<organism evidence="1">
    <name type="scientific">Pinus radiata</name>
    <name type="common">Monterey pine</name>
    <name type="synonym">Pinus insignis</name>
    <dbReference type="NCBI Taxonomy" id="3347"/>
    <lineage>
        <taxon>Eukaryota</taxon>
        <taxon>Viridiplantae</taxon>
        <taxon>Streptophyta</taxon>
        <taxon>Embryophyta</taxon>
        <taxon>Tracheophyta</taxon>
        <taxon>Spermatophyta</taxon>
        <taxon>Pinopsida</taxon>
        <taxon>Pinidae</taxon>
        <taxon>Conifers I</taxon>
        <taxon>Pinales</taxon>
        <taxon>Pinaceae</taxon>
        <taxon>Pinus</taxon>
        <taxon>Pinus subgen. Pinus</taxon>
    </lineage>
</organism>
<evidence type="ECO:0000313" key="1">
    <source>
        <dbReference type="EMBL" id="AEX11707.1"/>
    </source>
</evidence>
<dbReference type="AlphaFoldDB" id="K7NHI7"/>
<name>K7NHI7_PINRA</name>
<sequence>RCCRDETDARPAVAEVVQELEKILQLMPPGAGRTLSIESHIYPMDIERTEIDISTENPYISSDISGSNLLSGNIPGV</sequence>
<protein>
    <submittedName>
        <fullName evidence="1">Uncharacterized protein</fullName>
    </submittedName>
</protein>
<accession>K7NHI7</accession>
<proteinExistence type="predicted"/>
<gene>
    <name evidence="1" type="ORF">0_16662_02</name>
</gene>
<feature type="non-terminal residue" evidence="1">
    <location>
        <position position="77"/>
    </location>
</feature>
<dbReference type="EMBL" id="JQ017836">
    <property type="protein sequence ID" value="AEX11707.1"/>
    <property type="molecule type" value="Genomic_DNA"/>
</dbReference>
<feature type="non-terminal residue" evidence="1">
    <location>
        <position position="1"/>
    </location>
</feature>
<reference evidence="1" key="1">
    <citation type="submission" date="2011-11" db="EMBL/GenBank/DDBJ databases">
        <title>Nucleotide Diversity and Divergence in the Loblolly Pine Gene Space.</title>
        <authorList>
            <person name="Neale D.B."/>
            <person name="Wegrzyn J.L."/>
            <person name="Lee J.M."/>
            <person name="Eckert A.J."/>
            <person name="Liechty J.D."/>
            <person name="Stevens K.A."/>
            <person name="Langley C.H."/>
        </authorList>
    </citation>
    <scope>NUCLEOTIDE SEQUENCE</scope>
    <source>
        <strain evidence="1">725</strain>
        <tissue evidence="1">Megagametophyte</tissue>
    </source>
</reference>